<reference evidence="1 2" key="2">
    <citation type="submission" date="2018-11" db="EMBL/GenBank/DDBJ databases">
        <authorList>
            <consortium name="Pathogen Informatics"/>
        </authorList>
    </citation>
    <scope>NUCLEOTIDE SEQUENCE [LARGE SCALE GENOMIC DNA]</scope>
</reference>
<dbReference type="AlphaFoldDB" id="A0A0N4Y077"/>
<protein>
    <submittedName>
        <fullName evidence="3">Transcriptional regulator</fullName>
    </submittedName>
</protein>
<name>A0A0N4Y077_NIPBR</name>
<accession>A0A0N4Y077</accession>
<keyword evidence="2" id="KW-1185">Reference proteome</keyword>
<dbReference type="Proteomes" id="UP000271162">
    <property type="component" value="Unassembled WGS sequence"/>
</dbReference>
<gene>
    <name evidence="1" type="ORF">NBR_LOCUS8903</name>
</gene>
<proteinExistence type="predicted"/>
<evidence type="ECO:0000313" key="2">
    <source>
        <dbReference type="Proteomes" id="UP000271162"/>
    </source>
</evidence>
<dbReference type="EMBL" id="UYSL01020065">
    <property type="protein sequence ID" value="VDL72492.1"/>
    <property type="molecule type" value="Genomic_DNA"/>
</dbReference>
<sequence>MMRWLREEISHHLFILLAKNDEELFNFLLAEPVVSQHTQWGRSVGGRLVDDHRRIVVDDVRHRLDHMVMSDAISPPAHLRPMVAVTVAGGVDCAITVMSTSNPDIGEMGRIRSRRFALSI</sequence>
<organism evidence="3">
    <name type="scientific">Nippostrongylus brasiliensis</name>
    <name type="common">Rat hookworm</name>
    <dbReference type="NCBI Taxonomy" id="27835"/>
    <lineage>
        <taxon>Eukaryota</taxon>
        <taxon>Metazoa</taxon>
        <taxon>Ecdysozoa</taxon>
        <taxon>Nematoda</taxon>
        <taxon>Chromadorea</taxon>
        <taxon>Rhabditida</taxon>
        <taxon>Rhabditina</taxon>
        <taxon>Rhabditomorpha</taxon>
        <taxon>Strongyloidea</taxon>
        <taxon>Heligmosomidae</taxon>
        <taxon>Nippostrongylus</taxon>
    </lineage>
</organism>
<evidence type="ECO:0000313" key="3">
    <source>
        <dbReference type="WBParaSite" id="NBR_0000890201-mRNA-1"/>
    </source>
</evidence>
<reference evidence="3" key="1">
    <citation type="submission" date="2017-02" db="UniProtKB">
        <authorList>
            <consortium name="WormBaseParasite"/>
        </authorList>
    </citation>
    <scope>IDENTIFICATION</scope>
</reference>
<evidence type="ECO:0000313" key="1">
    <source>
        <dbReference type="EMBL" id="VDL72492.1"/>
    </source>
</evidence>
<dbReference type="WBParaSite" id="NBR_0000890201-mRNA-1">
    <property type="protein sequence ID" value="NBR_0000890201-mRNA-1"/>
    <property type="gene ID" value="NBR_0000890201"/>
</dbReference>